<feature type="signal peptide" evidence="5">
    <location>
        <begin position="1"/>
        <end position="16"/>
    </location>
</feature>
<dbReference type="SUPFAM" id="SSF56601">
    <property type="entry name" value="beta-lactamase/transpeptidase-like"/>
    <property type="match status" value="1"/>
</dbReference>
<dbReference type="EMBL" id="NFZW01000013">
    <property type="protein sequence ID" value="RFA35090.1"/>
    <property type="molecule type" value="Genomic_DNA"/>
</dbReference>
<comment type="catalytic activity">
    <reaction evidence="1">
        <text>a beta-lactam + H2O = a substituted beta-amino acid</text>
        <dbReference type="Rhea" id="RHEA:20401"/>
        <dbReference type="ChEBI" id="CHEBI:15377"/>
        <dbReference type="ChEBI" id="CHEBI:35627"/>
        <dbReference type="ChEBI" id="CHEBI:140347"/>
        <dbReference type="EC" id="3.5.2.6"/>
    </reaction>
</comment>
<evidence type="ECO:0000313" key="8">
    <source>
        <dbReference type="Proteomes" id="UP000256763"/>
    </source>
</evidence>
<comment type="similarity">
    <text evidence="2">Belongs to the class-A beta-lactamase family.</text>
</comment>
<feature type="domain" description="Beta-lactamase class A catalytic" evidence="6">
    <location>
        <begin position="218"/>
        <end position="290"/>
    </location>
</feature>
<dbReference type="InterPro" id="IPR012338">
    <property type="entry name" value="Beta-lactam/transpept-like"/>
</dbReference>
<evidence type="ECO:0000259" key="6">
    <source>
        <dbReference type="Pfam" id="PF13354"/>
    </source>
</evidence>
<dbReference type="GO" id="GO:0008800">
    <property type="term" value="F:beta-lactamase activity"/>
    <property type="evidence" value="ECO:0007669"/>
    <property type="project" value="UniProtKB-EC"/>
</dbReference>
<dbReference type="AlphaFoldDB" id="A0A3E0WQ43"/>
<evidence type="ECO:0000256" key="3">
    <source>
        <dbReference type="ARBA" id="ARBA00012865"/>
    </source>
</evidence>
<dbReference type="RefSeq" id="WP_116303643.1">
    <property type="nucleotide sequence ID" value="NZ_NFZV01000025.1"/>
</dbReference>
<name>A0A3E0WQ43_9GAMM</name>
<keyword evidence="8" id="KW-1185">Reference proteome</keyword>
<evidence type="ECO:0000256" key="5">
    <source>
        <dbReference type="SAM" id="SignalP"/>
    </source>
</evidence>
<evidence type="ECO:0000313" key="7">
    <source>
        <dbReference type="EMBL" id="RFA35090.1"/>
    </source>
</evidence>
<dbReference type="EC" id="3.5.2.6" evidence="3"/>
<protein>
    <recommendedName>
        <fullName evidence="3">beta-lactamase</fullName>
        <ecNumber evidence="3">3.5.2.6</ecNumber>
    </recommendedName>
</protein>
<feature type="domain" description="Beta-lactamase class A catalytic" evidence="6">
    <location>
        <begin position="45"/>
        <end position="152"/>
    </location>
</feature>
<keyword evidence="5" id="KW-0732">Signal</keyword>
<proteinExistence type="inferred from homology"/>
<reference evidence="8" key="1">
    <citation type="submission" date="2017-05" db="EMBL/GenBank/DDBJ databases">
        <authorList>
            <person name="Sharma S."/>
            <person name="Sidhu C."/>
            <person name="Pinnaka A.K."/>
        </authorList>
    </citation>
    <scope>NUCLEOTIDE SEQUENCE [LARGE SCALE GENOMIC DNA]</scope>
    <source>
        <strain evidence="8">AK93</strain>
    </source>
</reference>
<evidence type="ECO:0000256" key="1">
    <source>
        <dbReference type="ARBA" id="ARBA00001526"/>
    </source>
</evidence>
<comment type="caution">
    <text evidence="7">The sequence shown here is derived from an EMBL/GenBank/DDBJ whole genome shotgun (WGS) entry which is preliminary data.</text>
</comment>
<dbReference type="GO" id="GO:0046677">
    <property type="term" value="P:response to antibiotic"/>
    <property type="evidence" value="ECO:0007669"/>
    <property type="project" value="InterPro"/>
</dbReference>
<evidence type="ECO:0000256" key="4">
    <source>
        <dbReference type="SAM" id="MobiDB-lite"/>
    </source>
</evidence>
<accession>A0A3E0WQ43</accession>
<dbReference type="InterPro" id="IPR000871">
    <property type="entry name" value="Beta-lactam_class-A"/>
</dbReference>
<feature type="chain" id="PRO_5017629206" description="beta-lactamase" evidence="5">
    <location>
        <begin position="17"/>
        <end position="301"/>
    </location>
</feature>
<evidence type="ECO:0000256" key="2">
    <source>
        <dbReference type="ARBA" id="ARBA00009009"/>
    </source>
</evidence>
<dbReference type="Proteomes" id="UP000256763">
    <property type="component" value="Unassembled WGS sequence"/>
</dbReference>
<dbReference type="OrthoDB" id="9784149at2"/>
<dbReference type="InterPro" id="IPR045155">
    <property type="entry name" value="Beta-lactam_cat"/>
</dbReference>
<dbReference type="Gene3D" id="3.40.710.10">
    <property type="entry name" value="DD-peptidase/beta-lactamase superfamily"/>
    <property type="match status" value="1"/>
</dbReference>
<dbReference type="GO" id="GO:0030655">
    <property type="term" value="P:beta-lactam antibiotic catabolic process"/>
    <property type="evidence" value="ECO:0007669"/>
    <property type="project" value="InterPro"/>
</dbReference>
<dbReference type="PANTHER" id="PTHR35333">
    <property type="entry name" value="BETA-LACTAMASE"/>
    <property type="match status" value="1"/>
</dbReference>
<dbReference type="Pfam" id="PF13354">
    <property type="entry name" value="Beta-lactamase2"/>
    <property type="match status" value="2"/>
</dbReference>
<feature type="region of interest" description="Disordered" evidence="4">
    <location>
        <begin position="275"/>
        <end position="301"/>
    </location>
</feature>
<sequence>MLPYALALTLFGAALAADPQPAKGWQEDLKEAIARIDRNTAGELGVYLKRRGDQNGLSHRAEQMWYLSSTTKVPVAIAVLQAVEADELSLDEELTLRESDYVDGAGDLLWEQPGSRHSIADLLERMLVDSDSTATDMLIRHLGEDELNRHIRTEIAPEGFSAITTILQVRYDAYAELHPDSAQLSNMDIVHLHSSAQGEERLDGLLEQLSVTPEHLQATSIDEAFERYYQRGLNSGTLEAFGELLERLIDGDLLTPEHTARMLEHMQNVTTGEDRIQAGLPPGTPFAQKPAPKSGAPATSA</sequence>
<gene>
    <name evidence="7" type="ORF">CAL65_13345</name>
</gene>
<organism evidence="7 8">
    <name type="scientific">Alkalilimnicola ehrlichii</name>
    <dbReference type="NCBI Taxonomy" id="351052"/>
    <lineage>
        <taxon>Bacteria</taxon>
        <taxon>Pseudomonadati</taxon>
        <taxon>Pseudomonadota</taxon>
        <taxon>Gammaproteobacteria</taxon>
        <taxon>Chromatiales</taxon>
        <taxon>Ectothiorhodospiraceae</taxon>
        <taxon>Alkalilimnicola</taxon>
    </lineage>
</organism>
<dbReference type="PANTHER" id="PTHR35333:SF3">
    <property type="entry name" value="BETA-LACTAMASE-TYPE TRANSPEPTIDASE FOLD CONTAINING PROTEIN"/>
    <property type="match status" value="1"/>
</dbReference>